<feature type="domain" description="DUF218" evidence="2">
    <location>
        <begin position="111"/>
        <end position="243"/>
    </location>
</feature>
<evidence type="ECO:0000313" key="3">
    <source>
        <dbReference type="EMBL" id="PZO55219.1"/>
    </source>
</evidence>
<dbReference type="PANTHER" id="PTHR30336:SF4">
    <property type="entry name" value="ENVELOPE BIOGENESIS FACTOR ELYC"/>
    <property type="match status" value="1"/>
</dbReference>
<dbReference type="Pfam" id="PF02698">
    <property type="entry name" value="DUF218"/>
    <property type="match status" value="1"/>
</dbReference>
<dbReference type="EMBL" id="QBMP01000102">
    <property type="protein sequence ID" value="PZO55219.1"/>
    <property type="molecule type" value="Genomic_DNA"/>
</dbReference>
<dbReference type="InterPro" id="IPR051599">
    <property type="entry name" value="Cell_Envelope_Assoc"/>
</dbReference>
<dbReference type="GO" id="GO:0043164">
    <property type="term" value="P:Gram-negative-bacterium-type cell wall biogenesis"/>
    <property type="evidence" value="ECO:0007669"/>
    <property type="project" value="TreeGrafter"/>
</dbReference>
<dbReference type="InterPro" id="IPR003848">
    <property type="entry name" value="DUF218"/>
</dbReference>
<comment type="caution">
    <text evidence="3">The sequence shown here is derived from an EMBL/GenBank/DDBJ whole genome shotgun (WGS) entry which is preliminary data.</text>
</comment>
<dbReference type="InterPro" id="IPR014729">
    <property type="entry name" value="Rossmann-like_a/b/a_fold"/>
</dbReference>
<name>A0A2W4XLC7_9CYAN</name>
<dbReference type="CDD" id="cd06259">
    <property type="entry name" value="YdcF-like"/>
    <property type="match status" value="1"/>
</dbReference>
<dbReference type="Proteomes" id="UP000249794">
    <property type="component" value="Unassembled WGS sequence"/>
</dbReference>
<dbReference type="GO" id="GO:0000270">
    <property type="term" value="P:peptidoglycan metabolic process"/>
    <property type="evidence" value="ECO:0007669"/>
    <property type="project" value="TreeGrafter"/>
</dbReference>
<keyword evidence="1" id="KW-0812">Transmembrane</keyword>
<feature type="transmembrane region" description="Helical" evidence="1">
    <location>
        <begin position="42"/>
        <end position="61"/>
    </location>
</feature>
<gene>
    <name evidence="3" type="ORF">DCF15_10955</name>
</gene>
<organism evidence="3 4">
    <name type="scientific">Phormidesmis priestleyi</name>
    <dbReference type="NCBI Taxonomy" id="268141"/>
    <lineage>
        <taxon>Bacteria</taxon>
        <taxon>Bacillati</taxon>
        <taxon>Cyanobacteriota</taxon>
        <taxon>Cyanophyceae</taxon>
        <taxon>Leptolyngbyales</taxon>
        <taxon>Leptolyngbyaceae</taxon>
        <taxon>Phormidesmis</taxon>
    </lineage>
</organism>
<evidence type="ECO:0000256" key="1">
    <source>
        <dbReference type="SAM" id="Phobius"/>
    </source>
</evidence>
<accession>A0A2W4XLC7</accession>
<evidence type="ECO:0000313" key="4">
    <source>
        <dbReference type="Proteomes" id="UP000249794"/>
    </source>
</evidence>
<keyword evidence="1" id="KW-0472">Membrane</keyword>
<sequence length="274" mass="29846">MVASDWNGLSMLDSALCPQASPTGVWTKLSWAITEALSQPGLYHPAVVIGILVSVAIWPWVWRRDRWKKPVMAMSLGLLVVYLAARSPILTGIGNQLLVGFIPADSGEKAEAIVVLGRGAQHNPMRAQVAERLWQAKRAPLIFASGRGDAPLIADLVSAQVPKAAVSGEPCSLTTNQNAEFTAALLMPQGVHTIVLVTDAPHMLRSLLTFKSFGFKVIPHISPLNPNTEQRNRRFLVFRESIGLVSYGLLGRYFSREAPPPSVIYVHPHSKPHA</sequence>
<proteinExistence type="predicted"/>
<dbReference type="Gene3D" id="3.40.50.620">
    <property type="entry name" value="HUPs"/>
    <property type="match status" value="1"/>
</dbReference>
<reference evidence="3 4" key="2">
    <citation type="submission" date="2018-06" db="EMBL/GenBank/DDBJ databases">
        <title>Metagenomic assembly of (sub)arctic Cyanobacteria and their associated microbiome from non-axenic cultures.</title>
        <authorList>
            <person name="Baurain D."/>
        </authorList>
    </citation>
    <scope>NUCLEOTIDE SEQUENCE [LARGE SCALE GENOMIC DNA]</scope>
    <source>
        <strain evidence="3">ULC027bin1</strain>
    </source>
</reference>
<feature type="transmembrane region" description="Helical" evidence="1">
    <location>
        <begin position="73"/>
        <end position="93"/>
    </location>
</feature>
<dbReference type="PANTHER" id="PTHR30336">
    <property type="entry name" value="INNER MEMBRANE PROTEIN, PROBABLE PERMEASE"/>
    <property type="match status" value="1"/>
</dbReference>
<protein>
    <submittedName>
        <fullName evidence="3">YdcF family protein</fullName>
    </submittedName>
</protein>
<keyword evidence="1" id="KW-1133">Transmembrane helix</keyword>
<dbReference type="GO" id="GO:0005886">
    <property type="term" value="C:plasma membrane"/>
    <property type="evidence" value="ECO:0007669"/>
    <property type="project" value="TreeGrafter"/>
</dbReference>
<reference evidence="4" key="1">
    <citation type="submission" date="2018-04" db="EMBL/GenBank/DDBJ databases">
        <authorList>
            <person name="Cornet L."/>
        </authorList>
    </citation>
    <scope>NUCLEOTIDE SEQUENCE [LARGE SCALE GENOMIC DNA]</scope>
</reference>
<evidence type="ECO:0000259" key="2">
    <source>
        <dbReference type="Pfam" id="PF02698"/>
    </source>
</evidence>
<dbReference type="AlphaFoldDB" id="A0A2W4XLC7"/>